<dbReference type="InterPro" id="IPR003594">
    <property type="entry name" value="HATPase_dom"/>
</dbReference>
<keyword evidence="7" id="KW-0812">Transmembrane</keyword>
<sequence length="360" mass="41460">MIMLLYIFEIIYAFIYQYFGGYEAVLYNIPVFKMLFFWPPIGIMALITGFMQWKKIYAAKKIRQFIIHIKSVPHLTLFILVIFQVSLLFAFFSRIFIRPHDLHTTLTTQIVFIISIALFIYMTIKIIQIITQARLEGVHQSQEAYLGDLNKMFASIRGQRHDFANHVQVMYSMLALKKHDQLRTYTEEVVNEIESMNVAVVELPSPALAALIQAKSAIALEKRIRFDYLIHTTSLTFSSVTSIDLVRMIGNLVDYVFNEAVMLPPAEREVQLEMYLHSGELYITVTNRGSQLTRDQIDQIFQPGETAKADGHTRLDLANVRERAARYNGQVTVDSDLERGVTFTIKMPNTKPGKKSMQKI</sequence>
<evidence type="ECO:0000313" key="10">
    <source>
        <dbReference type="Proteomes" id="UP000812277"/>
    </source>
</evidence>
<dbReference type="InterPro" id="IPR005467">
    <property type="entry name" value="His_kinase_dom"/>
</dbReference>
<evidence type="ECO:0000256" key="5">
    <source>
        <dbReference type="ARBA" id="ARBA00022840"/>
    </source>
</evidence>
<keyword evidence="7" id="KW-0472">Membrane</keyword>
<evidence type="ECO:0000256" key="7">
    <source>
        <dbReference type="SAM" id="Phobius"/>
    </source>
</evidence>
<feature type="domain" description="Histidine kinase" evidence="8">
    <location>
        <begin position="245"/>
        <end position="351"/>
    </location>
</feature>
<dbReference type="PANTHER" id="PTHR40448:SF1">
    <property type="entry name" value="TWO-COMPONENT SENSOR HISTIDINE KINASE"/>
    <property type="match status" value="1"/>
</dbReference>
<evidence type="ECO:0000256" key="6">
    <source>
        <dbReference type="ARBA" id="ARBA00023012"/>
    </source>
</evidence>
<dbReference type="Pfam" id="PF02518">
    <property type="entry name" value="HATPase_c"/>
    <property type="match status" value="1"/>
</dbReference>
<dbReference type="InterPro" id="IPR039506">
    <property type="entry name" value="SPOB_a"/>
</dbReference>
<comment type="caution">
    <text evidence="9">The sequence shown here is derived from an EMBL/GenBank/DDBJ whole genome shotgun (WGS) entry which is preliminary data.</text>
</comment>
<dbReference type="Gene3D" id="3.30.565.10">
    <property type="entry name" value="Histidine kinase-like ATPase, C-terminal domain"/>
    <property type="match status" value="1"/>
</dbReference>
<dbReference type="Proteomes" id="UP000812277">
    <property type="component" value="Unassembled WGS sequence"/>
</dbReference>
<feature type="transmembrane region" description="Helical" evidence="7">
    <location>
        <begin position="74"/>
        <end position="97"/>
    </location>
</feature>
<dbReference type="Gene3D" id="1.10.287.130">
    <property type="match status" value="1"/>
</dbReference>
<feature type="transmembrane region" description="Helical" evidence="7">
    <location>
        <begin position="7"/>
        <end position="29"/>
    </location>
</feature>
<keyword evidence="6" id="KW-0902">Two-component regulatory system</keyword>
<evidence type="ECO:0000256" key="1">
    <source>
        <dbReference type="ARBA" id="ARBA00022553"/>
    </source>
</evidence>
<evidence type="ECO:0000259" key="8">
    <source>
        <dbReference type="PROSITE" id="PS50109"/>
    </source>
</evidence>
<dbReference type="RefSeq" id="WP_219874289.1">
    <property type="nucleotide sequence ID" value="NZ_JAHZIJ010000019.1"/>
</dbReference>
<feature type="transmembrane region" description="Helical" evidence="7">
    <location>
        <begin position="35"/>
        <end position="53"/>
    </location>
</feature>
<keyword evidence="5" id="KW-0067">ATP-binding</keyword>
<reference evidence="9 10" key="1">
    <citation type="submission" date="2021-07" db="EMBL/GenBank/DDBJ databases">
        <title>Paenibacillus radiodurans sp. nov., isolated from the southeastern edge of Tengger Desert.</title>
        <authorList>
            <person name="Zhang G."/>
        </authorList>
    </citation>
    <scope>NUCLEOTIDE SEQUENCE [LARGE SCALE GENOMIC DNA]</scope>
    <source>
        <strain evidence="9 10">DT7-4</strain>
    </source>
</reference>
<keyword evidence="10" id="KW-1185">Reference proteome</keyword>
<keyword evidence="3" id="KW-0547">Nucleotide-binding</keyword>
<dbReference type="EMBL" id="JAHZIJ010000019">
    <property type="protein sequence ID" value="MBW7477041.1"/>
    <property type="molecule type" value="Genomic_DNA"/>
</dbReference>
<dbReference type="InterPro" id="IPR036890">
    <property type="entry name" value="HATPase_C_sf"/>
</dbReference>
<protein>
    <submittedName>
        <fullName evidence="9">Spo0B domain-containing protein</fullName>
    </submittedName>
</protein>
<dbReference type="SUPFAM" id="SSF55874">
    <property type="entry name" value="ATPase domain of HSP90 chaperone/DNA topoisomerase II/histidine kinase"/>
    <property type="match status" value="1"/>
</dbReference>
<evidence type="ECO:0000256" key="2">
    <source>
        <dbReference type="ARBA" id="ARBA00022679"/>
    </source>
</evidence>
<keyword evidence="1" id="KW-0597">Phosphoprotein</keyword>
<dbReference type="PANTHER" id="PTHR40448">
    <property type="entry name" value="TWO-COMPONENT SENSOR HISTIDINE KINASE"/>
    <property type="match status" value="1"/>
</dbReference>
<dbReference type="SUPFAM" id="SSF55890">
    <property type="entry name" value="Sporulation response regulatory protein Spo0B"/>
    <property type="match status" value="1"/>
</dbReference>
<keyword evidence="4" id="KW-0418">Kinase</keyword>
<proteinExistence type="predicted"/>
<keyword evidence="7" id="KW-1133">Transmembrane helix</keyword>
<name>A0ABS7DAY4_9BACL</name>
<accession>A0ABS7DAY4</accession>
<evidence type="ECO:0000256" key="3">
    <source>
        <dbReference type="ARBA" id="ARBA00022741"/>
    </source>
</evidence>
<evidence type="ECO:0000256" key="4">
    <source>
        <dbReference type="ARBA" id="ARBA00022777"/>
    </source>
</evidence>
<evidence type="ECO:0000313" key="9">
    <source>
        <dbReference type="EMBL" id="MBW7477041.1"/>
    </source>
</evidence>
<dbReference type="Pfam" id="PF14689">
    <property type="entry name" value="SPOB_a"/>
    <property type="match status" value="1"/>
</dbReference>
<gene>
    <name evidence="9" type="ORF">K0T92_20190</name>
</gene>
<dbReference type="SMART" id="SM00387">
    <property type="entry name" value="HATPase_c"/>
    <property type="match status" value="1"/>
</dbReference>
<dbReference type="InterPro" id="IPR016120">
    <property type="entry name" value="Sig_transdc_His_kin_SpoOB"/>
</dbReference>
<feature type="transmembrane region" description="Helical" evidence="7">
    <location>
        <begin position="103"/>
        <end position="124"/>
    </location>
</feature>
<organism evidence="9 10">
    <name type="scientific">Paenibacillus oenotherae</name>
    <dbReference type="NCBI Taxonomy" id="1435645"/>
    <lineage>
        <taxon>Bacteria</taxon>
        <taxon>Bacillati</taxon>
        <taxon>Bacillota</taxon>
        <taxon>Bacilli</taxon>
        <taxon>Bacillales</taxon>
        <taxon>Paenibacillaceae</taxon>
        <taxon>Paenibacillus</taxon>
    </lineage>
</organism>
<keyword evidence="2" id="KW-0808">Transferase</keyword>
<dbReference type="PROSITE" id="PS50109">
    <property type="entry name" value="HIS_KIN"/>
    <property type="match status" value="1"/>
</dbReference>